<dbReference type="Proteomes" id="UP000250266">
    <property type="component" value="Unassembled WGS sequence"/>
</dbReference>
<gene>
    <name evidence="2" type="ORF">K432DRAFT_131486</name>
</gene>
<evidence type="ECO:0000313" key="3">
    <source>
        <dbReference type="Proteomes" id="UP000250266"/>
    </source>
</evidence>
<evidence type="ECO:0000256" key="1">
    <source>
        <dbReference type="SAM" id="MobiDB-lite"/>
    </source>
</evidence>
<keyword evidence="3" id="KW-1185">Reference proteome</keyword>
<dbReference type="AlphaFoldDB" id="A0A8E2JIV4"/>
<name>A0A8E2JIV4_9PEZI</name>
<proteinExistence type="predicted"/>
<dbReference type="EMBL" id="KV744840">
    <property type="protein sequence ID" value="OCK84305.1"/>
    <property type="molecule type" value="Genomic_DNA"/>
</dbReference>
<organism evidence="2 3">
    <name type="scientific">Lepidopterella palustris CBS 459.81</name>
    <dbReference type="NCBI Taxonomy" id="1314670"/>
    <lineage>
        <taxon>Eukaryota</taxon>
        <taxon>Fungi</taxon>
        <taxon>Dikarya</taxon>
        <taxon>Ascomycota</taxon>
        <taxon>Pezizomycotina</taxon>
        <taxon>Dothideomycetes</taxon>
        <taxon>Pleosporomycetidae</taxon>
        <taxon>Mytilinidiales</taxon>
        <taxon>Argynnaceae</taxon>
        <taxon>Lepidopterella</taxon>
    </lineage>
</organism>
<sequence length="70" mass="7719">MMNHLSLATLTCQILVSIPLPLMLFDWLLFIAPVIRWSPPSHQEPKNEAPNSIGCKRNPTSTGLEPAALP</sequence>
<reference evidence="2 3" key="1">
    <citation type="journal article" date="2016" name="Nat. Commun.">
        <title>Ectomycorrhizal ecology is imprinted in the genome of the dominant symbiotic fungus Cenococcum geophilum.</title>
        <authorList>
            <consortium name="DOE Joint Genome Institute"/>
            <person name="Peter M."/>
            <person name="Kohler A."/>
            <person name="Ohm R.A."/>
            <person name="Kuo A."/>
            <person name="Krutzmann J."/>
            <person name="Morin E."/>
            <person name="Arend M."/>
            <person name="Barry K.W."/>
            <person name="Binder M."/>
            <person name="Choi C."/>
            <person name="Clum A."/>
            <person name="Copeland A."/>
            <person name="Grisel N."/>
            <person name="Haridas S."/>
            <person name="Kipfer T."/>
            <person name="LaButti K."/>
            <person name="Lindquist E."/>
            <person name="Lipzen A."/>
            <person name="Maire R."/>
            <person name="Meier B."/>
            <person name="Mihaltcheva S."/>
            <person name="Molinier V."/>
            <person name="Murat C."/>
            <person name="Poggeler S."/>
            <person name="Quandt C.A."/>
            <person name="Sperisen C."/>
            <person name="Tritt A."/>
            <person name="Tisserant E."/>
            <person name="Crous P.W."/>
            <person name="Henrissat B."/>
            <person name="Nehls U."/>
            <person name="Egli S."/>
            <person name="Spatafora J.W."/>
            <person name="Grigoriev I.V."/>
            <person name="Martin F.M."/>
        </authorList>
    </citation>
    <scope>NUCLEOTIDE SEQUENCE [LARGE SCALE GENOMIC DNA]</scope>
    <source>
        <strain evidence="2 3">CBS 459.81</strain>
    </source>
</reference>
<protein>
    <submittedName>
        <fullName evidence="2">Uncharacterized protein</fullName>
    </submittedName>
</protein>
<evidence type="ECO:0000313" key="2">
    <source>
        <dbReference type="EMBL" id="OCK84305.1"/>
    </source>
</evidence>
<feature type="region of interest" description="Disordered" evidence="1">
    <location>
        <begin position="41"/>
        <end position="70"/>
    </location>
</feature>
<accession>A0A8E2JIV4</accession>